<evidence type="ECO:0000313" key="2">
    <source>
        <dbReference type="EMBL" id="GLH96645.1"/>
    </source>
</evidence>
<organism evidence="2 3">
    <name type="scientific">Phytohabitans aurantiacus</name>
    <dbReference type="NCBI Taxonomy" id="3016789"/>
    <lineage>
        <taxon>Bacteria</taxon>
        <taxon>Bacillati</taxon>
        <taxon>Actinomycetota</taxon>
        <taxon>Actinomycetes</taxon>
        <taxon>Micromonosporales</taxon>
        <taxon>Micromonosporaceae</taxon>
    </lineage>
</organism>
<dbReference type="InterPro" id="IPR013216">
    <property type="entry name" value="Methyltransf_11"/>
</dbReference>
<protein>
    <recommendedName>
        <fullName evidence="1">Methyltransferase type 11 domain-containing protein</fullName>
    </recommendedName>
</protein>
<dbReference type="EMBL" id="BSDI01000007">
    <property type="protein sequence ID" value="GLH96645.1"/>
    <property type="molecule type" value="Genomic_DNA"/>
</dbReference>
<sequence>MVNARYDGHADWYDSTFRSYGDGDGGGSAGLLARLLGPADPGDPLCLDVGCGTGLHFGAVAAEGYTVVGVDLSADQLRIARSRNPRVARADAGRLPLRDRSVPVVVMTFTHTDVDDFGAVIAEAARVLRPGGRLVYLGLHPAFVGAFLDRTGEVASGEVRVASGYGDERLRRDEAGPVRSRVGSRNLTLSTFLAAFLSQPSLRLVSVDEFDTRMAPWHPAPTDGRLLPWNLAVTAHAAA</sequence>
<comment type="caution">
    <text evidence="2">The sequence shown here is derived from an EMBL/GenBank/DDBJ whole genome shotgun (WGS) entry which is preliminary data.</text>
</comment>
<accession>A0ABQ5QTK3</accession>
<dbReference type="CDD" id="cd02440">
    <property type="entry name" value="AdoMet_MTases"/>
    <property type="match status" value="1"/>
</dbReference>
<name>A0ABQ5QTK3_9ACTN</name>
<keyword evidence="3" id="KW-1185">Reference proteome</keyword>
<dbReference type="InterPro" id="IPR029063">
    <property type="entry name" value="SAM-dependent_MTases_sf"/>
</dbReference>
<evidence type="ECO:0000313" key="3">
    <source>
        <dbReference type="Proteomes" id="UP001144280"/>
    </source>
</evidence>
<dbReference type="SUPFAM" id="SSF53335">
    <property type="entry name" value="S-adenosyl-L-methionine-dependent methyltransferases"/>
    <property type="match status" value="1"/>
</dbReference>
<evidence type="ECO:0000259" key="1">
    <source>
        <dbReference type="Pfam" id="PF08241"/>
    </source>
</evidence>
<dbReference type="Gene3D" id="3.40.50.150">
    <property type="entry name" value="Vaccinia Virus protein VP39"/>
    <property type="match status" value="1"/>
</dbReference>
<dbReference type="Pfam" id="PF08241">
    <property type="entry name" value="Methyltransf_11"/>
    <property type="match status" value="1"/>
</dbReference>
<dbReference type="PANTHER" id="PTHR43591">
    <property type="entry name" value="METHYLTRANSFERASE"/>
    <property type="match status" value="1"/>
</dbReference>
<dbReference type="Proteomes" id="UP001144280">
    <property type="component" value="Unassembled WGS sequence"/>
</dbReference>
<gene>
    <name evidence="2" type="ORF">Pa4123_19190</name>
</gene>
<feature type="domain" description="Methyltransferase type 11" evidence="1">
    <location>
        <begin position="47"/>
        <end position="135"/>
    </location>
</feature>
<reference evidence="2" key="1">
    <citation type="submission" date="2022-12" db="EMBL/GenBank/DDBJ databases">
        <title>New Phytohabitans aurantiacus sp. RD004123 nov., an actinomycete isolated from soil.</title>
        <authorList>
            <person name="Triningsih D.W."/>
            <person name="Harunari E."/>
            <person name="Igarashi Y."/>
        </authorList>
    </citation>
    <scope>NUCLEOTIDE SEQUENCE</scope>
    <source>
        <strain evidence="2">RD004123</strain>
    </source>
</reference>
<dbReference type="RefSeq" id="WP_281893896.1">
    <property type="nucleotide sequence ID" value="NZ_BSDI01000007.1"/>
</dbReference>
<proteinExistence type="predicted"/>